<dbReference type="Proteomes" id="UP001497480">
    <property type="component" value="Unassembled WGS sequence"/>
</dbReference>
<sequence length="122" mass="14062">MLHLDVSFFFTHLISFFSPNLFHKSHFFLFSFTHLIFFFSLSHISLLSSISKFFKSDDGSDVAAFECQDPLIFLNATTDRFSVNSAGSSVLRNTVRFPPFLVHIWYNNHPVPVRSPVHRFSG</sequence>
<dbReference type="AlphaFoldDB" id="A0AAV1WSY2"/>
<dbReference type="EMBL" id="CAXHTB010000009">
    <property type="protein sequence ID" value="CAL0312445.1"/>
    <property type="molecule type" value="Genomic_DNA"/>
</dbReference>
<evidence type="ECO:0000313" key="2">
    <source>
        <dbReference type="EMBL" id="CAL0312445.1"/>
    </source>
</evidence>
<reference evidence="2 3" key="1">
    <citation type="submission" date="2024-03" db="EMBL/GenBank/DDBJ databases">
        <authorList>
            <person name="Martinez-Hernandez J."/>
        </authorList>
    </citation>
    <scope>NUCLEOTIDE SEQUENCE [LARGE SCALE GENOMIC DNA]</scope>
</reference>
<feature type="transmembrane region" description="Helical" evidence="1">
    <location>
        <begin position="27"/>
        <end position="47"/>
    </location>
</feature>
<organism evidence="2 3">
    <name type="scientific">Lupinus luteus</name>
    <name type="common">European yellow lupine</name>
    <dbReference type="NCBI Taxonomy" id="3873"/>
    <lineage>
        <taxon>Eukaryota</taxon>
        <taxon>Viridiplantae</taxon>
        <taxon>Streptophyta</taxon>
        <taxon>Embryophyta</taxon>
        <taxon>Tracheophyta</taxon>
        <taxon>Spermatophyta</taxon>
        <taxon>Magnoliopsida</taxon>
        <taxon>eudicotyledons</taxon>
        <taxon>Gunneridae</taxon>
        <taxon>Pentapetalae</taxon>
        <taxon>rosids</taxon>
        <taxon>fabids</taxon>
        <taxon>Fabales</taxon>
        <taxon>Fabaceae</taxon>
        <taxon>Papilionoideae</taxon>
        <taxon>50 kb inversion clade</taxon>
        <taxon>genistoids sensu lato</taxon>
        <taxon>core genistoids</taxon>
        <taxon>Genisteae</taxon>
        <taxon>Lupinus</taxon>
    </lineage>
</organism>
<name>A0AAV1WSY2_LUPLU</name>
<accession>A0AAV1WSY2</accession>
<evidence type="ECO:0000313" key="3">
    <source>
        <dbReference type="Proteomes" id="UP001497480"/>
    </source>
</evidence>
<comment type="caution">
    <text evidence="2">The sequence shown here is derived from an EMBL/GenBank/DDBJ whole genome shotgun (WGS) entry which is preliminary data.</text>
</comment>
<gene>
    <name evidence="2" type="ORF">LLUT_LOCUS13505</name>
</gene>
<keyword evidence="1" id="KW-0812">Transmembrane</keyword>
<keyword evidence="1" id="KW-0472">Membrane</keyword>
<keyword evidence="1" id="KW-1133">Transmembrane helix</keyword>
<protein>
    <submittedName>
        <fullName evidence="2">Uncharacterized protein</fullName>
    </submittedName>
</protein>
<proteinExistence type="predicted"/>
<evidence type="ECO:0000256" key="1">
    <source>
        <dbReference type="SAM" id="Phobius"/>
    </source>
</evidence>
<keyword evidence="3" id="KW-1185">Reference proteome</keyword>